<protein>
    <submittedName>
        <fullName evidence="4">Uncharacterized protein</fullName>
    </submittedName>
</protein>
<dbReference type="eggNOG" id="ENOG502SXAG">
    <property type="taxonomic scope" value="Eukaryota"/>
</dbReference>
<evidence type="ECO:0000256" key="2">
    <source>
        <dbReference type="ARBA" id="ARBA00023043"/>
    </source>
</evidence>
<dbReference type="SUPFAM" id="SSF48403">
    <property type="entry name" value="Ankyrin repeat"/>
    <property type="match status" value="1"/>
</dbReference>
<name>D7G013_ECTSI</name>
<dbReference type="OrthoDB" id="202480at2759"/>
<dbReference type="EMBL" id="FN649746">
    <property type="protein sequence ID" value="CBJ48638.1"/>
    <property type="molecule type" value="Genomic_DNA"/>
</dbReference>
<evidence type="ECO:0000256" key="3">
    <source>
        <dbReference type="PROSITE-ProRule" id="PRU00023"/>
    </source>
</evidence>
<evidence type="ECO:0000256" key="1">
    <source>
        <dbReference type="ARBA" id="ARBA00022737"/>
    </source>
</evidence>
<sequence>MSGSGAAVRFLLDRDISSLEARDHDGRTALHLASGHRLGSDETLRALVESNGNIEARTFLGETPLHKACKALRVSAVEQLLRFGANDAAVDAEGRTPAAMTARLLLSQRPGMFRDMLQNILTLLEAAPGDRVWRRRGWLLMLRRVGSSTATEPGSCHEKGVVAGARATPAGTRAIPGLFGAEKEAYEHKARPRKVGKAGDAAVARATRKAAGGKREQHHPWCYQSTTEAAGVWSGVHSAAAESCRDEAGGDRELRSVVERAVDVDEDGVFRNIVAFL</sequence>
<dbReference type="InterPro" id="IPR036770">
    <property type="entry name" value="Ankyrin_rpt-contain_sf"/>
</dbReference>
<gene>
    <name evidence="4" type="ORF">Esi_0039_0130</name>
</gene>
<dbReference type="SMART" id="SM00248">
    <property type="entry name" value="ANK"/>
    <property type="match status" value="2"/>
</dbReference>
<dbReference type="EMBL" id="FN648586">
    <property type="protein sequence ID" value="CBJ48638.1"/>
    <property type="molecule type" value="Genomic_DNA"/>
</dbReference>
<evidence type="ECO:0000313" key="5">
    <source>
        <dbReference type="Proteomes" id="UP000002630"/>
    </source>
</evidence>
<dbReference type="PANTHER" id="PTHR24171">
    <property type="entry name" value="ANKYRIN REPEAT DOMAIN-CONTAINING PROTEIN 39-RELATED"/>
    <property type="match status" value="1"/>
</dbReference>
<dbReference type="PROSITE" id="PS50088">
    <property type="entry name" value="ANK_REPEAT"/>
    <property type="match status" value="2"/>
</dbReference>
<dbReference type="PROSITE" id="PS50297">
    <property type="entry name" value="ANK_REP_REGION"/>
    <property type="match status" value="1"/>
</dbReference>
<accession>D7G013</accession>
<organism evidence="4 5">
    <name type="scientific">Ectocarpus siliculosus</name>
    <name type="common">Brown alga</name>
    <name type="synonym">Conferva siliculosa</name>
    <dbReference type="NCBI Taxonomy" id="2880"/>
    <lineage>
        <taxon>Eukaryota</taxon>
        <taxon>Sar</taxon>
        <taxon>Stramenopiles</taxon>
        <taxon>Ochrophyta</taxon>
        <taxon>PX clade</taxon>
        <taxon>Phaeophyceae</taxon>
        <taxon>Ectocarpales</taxon>
        <taxon>Ectocarpaceae</taxon>
        <taxon>Ectocarpus</taxon>
    </lineage>
</organism>
<dbReference type="Pfam" id="PF00023">
    <property type="entry name" value="Ank"/>
    <property type="match status" value="2"/>
</dbReference>
<feature type="repeat" description="ANK" evidence="3">
    <location>
        <begin position="25"/>
        <end position="59"/>
    </location>
</feature>
<dbReference type="Proteomes" id="UP000002630">
    <property type="component" value="Linkage Group LG21"/>
</dbReference>
<dbReference type="STRING" id="2880.D7G013"/>
<proteinExistence type="predicted"/>
<keyword evidence="2 3" id="KW-0040">ANK repeat</keyword>
<dbReference type="Gene3D" id="1.25.40.20">
    <property type="entry name" value="Ankyrin repeat-containing domain"/>
    <property type="match status" value="1"/>
</dbReference>
<dbReference type="AlphaFoldDB" id="D7G013"/>
<dbReference type="InterPro" id="IPR002110">
    <property type="entry name" value="Ankyrin_rpt"/>
</dbReference>
<feature type="repeat" description="ANK" evidence="3">
    <location>
        <begin position="60"/>
        <end position="92"/>
    </location>
</feature>
<keyword evidence="5" id="KW-1185">Reference proteome</keyword>
<keyword evidence="1" id="KW-0677">Repeat</keyword>
<reference evidence="4 5" key="1">
    <citation type="journal article" date="2010" name="Nature">
        <title>The Ectocarpus genome and the independent evolution of multicellularity in brown algae.</title>
        <authorList>
            <person name="Cock J.M."/>
            <person name="Sterck L."/>
            <person name="Rouze P."/>
            <person name="Scornet D."/>
            <person name="Allen A.E."/>
            <person name="Amoutzias G."/>
            <person name="Anthouard V."/>
            <person name="Artiguenave F."/>
            <person name="Aury J.M."/>
            <person name="Badger J.H."/>
            <person name="Beszteri B."/>
            <person name="Billiau K."/>
            <person name="Bonnet E."/>
            <person name="Bothwell J.H."/>
            <person name="Bowler C."/>
            <person name="Boyen C."/>
            <person name="Brownlee C."/>
            <person name="Carrano C.J."/>
            <person name="Charrier B."/>
            <person name="Cho G.Y."/>
            <person name="Coelho S.M."/>
            <person name="Collen J."/>
            <person name="Corre E."/>
            <person name="Da Silva C."/>
            <person name="Delage L."/>
            <person name="Delaroque N."/>
            <person name="Dittami S.M."/>
            <person name="Doulbeau S."/>
            <person name="Elias M."/>
            <person name="Farnham G."/>
            <person name="Gachon C.M."/>
            <person name="Gschloessl B."/>
            <person name="Heesch S."/>
            <person name="Jabbari K."/>
            <person name="Jubin C."/>
            <person name="Kawai H."/>
            <person name="Kimura K."/>
            <person name="Kloareg B."/>
            <person name="Kupper F.C."/>
            <person name="Lang D."/>
            <person name="Le Bail A."/>
            <person name="Leblanc C."/>
            <person name="Lerouge P."/>
            <person name="Lohr M."/>
            <person name="Lopez P.J."/>
            <person name="Martens C."/>
            <person name="Maumus F."/>
            <person name="Michel G."/>
            <person name="Miranda-Saavedra D."/>
            <person name="Morales J."/>
            <person name="Moreau H."/>
            <person name="Motomura T."/>
            <person name="Nagasato C."/>
            <person name="Napoli C.A."/>
            <person name="Nelson D.R."/>
            <person name="Nyvall-Collen P."/>
            <person name="Peters A.F."/>
            <person name="Pommier C."/>
            <person name="Potin P."/>
            <person name="Poulain J."/>
            <person name="Quesneville H."/>
            <person name="Read B."/>
            <person name="Rensing S.A."/>
            <person name="Ritter A."/>
            <person name="Rousvoal S."/>
            <person name="Samanta M."/>
            <person name="Samson G."/>
            <person name="Schroeder D.C."/>
            <person name="Segurens B."/>
            <person name="Strittmatter M."/>
            <person name="Tonon T."/>
            <person name="Tregear J.W."/>
            <person name="Valentin K."/>
            <person name="von Dassow P."/>
            <person name="Yamagishi T."/>
            <person name="Van de Peer Y."/>
            <person name="Wincker P."/>
        </authorList>
    </citation>
    <scope>NUCLEOTIDE SEQUENCE [LARGE SCALE GENOMIC DNA]</scope>
    <source>
        <strain evidence="5">Ec32 / CCAP1310/4</strain>
    </source>
</reference>
<dbReference type="InParanoid" id="D7G013"/>
<evidence type="ECO:0000313" key="4">
    <source>
        <dbReference type="EMBL" id="CBJ48638.1"/>
    </source>
</evidence>